<accession>A0A453KQE3</accession>
<evidence type="ECO:0000313" key="3">
    <source>
        <dbReference type="Proteomes" id="UP000015105"/>
    </source>
</evidence>
<protein>
    <submittedName>
        <fullName evidence="2">Uncharacterized protein</fullName>
    </submittedName>
</protein>
<proteinExistence type="predicted"/>
<keyword evidence="3" id="KW-1185">Reference proteome</keyword>
<dbReference type="GO" id="GO:0005886">
    <property type="term" value="C:plasma membrane"/>
    <property type="evidence" value="ECO:0007669"/>
    <property type="project" value="TreeGrafter"/>
</dbReference>
<feature type="region of interest" description="Disordered" evidence="1">
    <location>
        <begin position="428"/>
        <end position="469"/>
    </location>
</feature>
<feature type="compositionally biased region" description="Gly residues" evidence="1">
    <location>
        <begin position="439"/>
        <end position="461"/>
    </location>
</feature>
<dbReference type="PANTHER" id="PTHR21068">
    <property type="entry name" value="SPARTIN"/>
    <property type="match status" value="1"/>
</dbReference>
<name>A0A453KQE3_AEGTS</name>
<dbReference type="AlphaFoldDB" id="A0A453KQE3"/>
<sequence length="483" mass="51031">ACMHGLAAHVRADLGRPPPAHGLLCSPSLQTGERARIVPVSYLSVAACTLSLSVIYAHTSVLSSFFSPLSVRFFLQSHVSPFPIAHCFARASRRSQYLPEAENFLCVCIAKLMASRGGGGGAHASRPPLRVGRTKEYRMGRDTQLLAAEGSPVSLFVLCGDRFEGSQLFRSGELSVHMIRVEGHPVSMASCTVGDHQWMLARDALVARVDARVFVFELPGFFYAVVVPPDEAVGAGAAERKCATLAEIFSRFCAYQDLSNAEGGEEAGDQQSQHWNPWVRAHARIQRLGRTTTTPGRATADAPAAIGSARQMERAVRTSAVVKLLSRSLLAGALQPARHLTITLGAGVGAGAVRGTSALPTAFAAALPSKSVVSDLLEAIETSRTNGPRREARRGNGLGWWSLNVEGVMMLLRVVQAIRGRRLPAALGVGTKRPRDDGNGGAGHHGLKGGSGVGPALGGSGARRWCGGKQRKLGNTVGAWGSS</sequence>
<reference evidence="2" key="3">
    <citation type="journal article" date="2017" name="Nature">
        <title>Genome sequence of the progenitor of the wheat D genome Aegilops tauschii.</title>
        <authorList>
            <person name="Luo M.C."/>
            <person name="Gu Y.Q."/>
            <person name="Puiu D."/>
            <person name="Wang H."/>
            <person name="Twardziok S.O."/>
            <person name="Deal K.R."/>
            <person name="Huo N."/>
            <person name="Zhu T."/>
            <person name="Wang L."/>
            <person name="Wang Y."/>
            <person name="McGuire P.E."/>
            <person name="Liu S."/>
            <person name="Long H."/>
            <person name="Ramasamy R.K."/>
            <person name="Rodriguez J.C."/>
            <person name="Van S.L."/>
            <person name="Yuan L."/>
            <person name="Wang Z."/>
            <person name="Xia Z."/>
            <person name="Xiao L."/>
            <person name="Anderson O.D."/>
            <person name="Ouyang S."/>
            <person name="Liang Y."/>
            <person name="Zimin A.V."/>
            <person name="Pertea G."/>
            <person name="Qi P."/>
            <person name="Bennetzen J.L."/>
            <person name="Dai X."/>
            <person name="Dawson M.W."/>
            <person name="Muller H.G."/>
            <person name="Kugler K."/>
            <person name="Rivarola-Duarte L."/>
            <person name="Spannagl M."/>
            <person name="Mayer K.F.X."/>
            <person name="Lu F.H."/>
            <person name="Bevan M.W."/>
            <person name="Leroy P."/>
            <person name="Li P."/>
            <person name="You F.M."/>
            <person name="Sun Q."/>
            <person name="Liu Z."/>
            <person name="Lyons E."/>
            <person name="Wicker T."/>
            <person name="Salzberg S.L."/>
            <person name="Devos K.M."/>
            <person name="Dvorak J."/>
        </authorList>
    </citation>
    <scope>NUCLEOTIDE SEQUENCE [LARGE SCALE GENOMIC DNA]</scope>
    <source>
        <strain evidence="2">cv. AL8/78</strain>
    </source>
</reference>
<dbReference type="InterPro" id="IPR045036">
    <property type="entry name" value="Spartin-like"/>
</dbReference>
<dbReference type="PANTHER" id="PTHR21068:SF49">
    <property type="entry name" value="SENESCENCE DOMAIN-CONTAINING PROTEIN"/>
    <property type="match status" value="1"/>
</dbReference>
<organism evidence="2 3">
    <name type="scientific">Aegilops tauschii subsp. strangulata</name>
    <name type="common">Goatgrass</name>
    <dbReference type="NCBI Taxonomy" id="200361"/>
    <lineage>
        <taxon>Eukaryota</taxon>
        <taxon>Viridiplantae</taxon>
        <taxon>Streptophyta</taxon>
        <taxon>Embryophyta</taxon>
        <taxon>Tracheophyta</taxon>
        <taxon>Spermatophyta</taxon>
        <taxon>Magnoliopsida</taxon>
        <taxon>Liliopsida</taxon>
        <taxon>Poales</taxon>
        <taxon>Poaceae</taxon>
        <taxon>BOP clade</taxon>
        <taxon>Pooideae</taxon>
        <taxon>Triticodae</taxon>
        <taxon>Triticeae</taxon>
        <taxon>Triticinae</taxon>
        <taxon>Aegilops</taxon>
    </lineage>
</organism>
<dbReference type="EnsemblPlants" id="AET5Gv20477800.1">
    <property type="protein sequence ID" value="AET5Gv20477800.1"/>
    <property type="gene ID" value="AET5Gv20477800"/>
</dbReference>
<reference evidence="2" key="5">
    <citation type="journal article" date="2021" name="G3 (Bethesda)">
        <title>Aegilops tauschii genome assembly Aet v5.0 features greater sequence contiguity and improved annotation.</title>
        <authorList>
            <person name="Wang L."/>
            <person name="Zhu T."/>
            <person name="Rodriguez J.C."/>
            <person name="Deal K.R."/>
            <person name="Dubcovsky J."/>
            <person name="McGuire P.E."/>
            <person name="Lux T."/>
            <person name="Spannagl M."/>
            <person name="Mayer K.F.X."/>
            <person name="Baldrich P."/>
            <person name="Meyers B.C."/>
            <person name="Huo N."/>
            <person name="Gu Y.Q."/>
            <person name="Zhou H."/>
            <person name="Devos K.M."/>
            <person name="Bennetzen J.L."/>
            <person name="Unver T."/>
            <person name="Budak H."/>
            <person name="Gulick P.J."/>
            <person name="Galiba G."/>
            <person name="Kalapos B."/>
            <person name="Nelson D.R."/>
            <person name="Li P."/>
            <person name="You F.M."/>
            <person name="Luo M.C."/>
            <person name="Dvorak J."/>
        </authorList>
    </citation>
    <scope>NUCLEOTIDE SEQUENCE [LARGE SCALE GENOMIC DNA]</scope>
    <source>
        <strain evidence="2">cv. AL8/78</strain>
    </source>
</reference>
<evidence type="ECO:0000313" key="2">
    <source>
        <dbReference type="EnsemblPlants" id="AET5Gv20477800.1"/>
    </source>
</evidence>
<reference evidence="3" key="2">
    <citation type="journal article" date="2017" name="Nat. Plants">
        <title>The Aegilops tauschii genome reveals multiple impacts of transposons.</title>
        <authorList>
            <person name="Zhao G."/>
            <person name="Zou C."/>
            <person name="Li K."/>
            <person name="Wang K."/>
            <person name="Li T."/>
            <person name="Gao L."/>
            <person name="Zhang X."/>
            <person name="Wang H."/>
            <person name="Yang Z."/>
            <person name="Liu X."/>
            <person name="Jiang W."/>
            <person name="Mao L."/>
            <person name="Kong X."/>
            <person name="Jiao Y."/>
            <person name="Jia J."/>
        </authorList>
    </citation>
    <scope>NUCLEOTIDE SEQUENCE [LARGE SCALE GENOMIC DNA]</scope>
    <source>
        <strain evidence="3">cv. AL8/78</strain>
    </source>
</reference>
<dbReference type="Gramene" id="AET5Gv20477800.1">
    <property type="protein sequence ID" value="AET5Gv20477800.1"/>
    <property type="gene ID" value="AET5Gv20477800"/>
</dbReference>
<reference evidence="3" key="1">
    <citation type="journal article" date="2014" name="Science">
        <title>Ancient hybridizations among the ancestral genomes of bread wheat.</title>
        <authorList>
            <consortium name="International Wheat Genome Sequencing Consortium,"/>
            <person name="Marcussen T."/>
            <person name="Sandve S.R."/>
            <person name="Heier L."/>
            <person name="Spannagl M."/>
            <person name="Pfeifer M."/>
            <person name="Jakobsen K.S."/>
            <person name="Wulff B.B."/>
            <person name="Steuernagel B."/>
            <person name="Mayer K.F."/>
            <person name="Olsen O.A."/>
        </authorList>
    </citation>
    <scope>NUCLEOTIDE SEQUENCE [LARGE SCALE GENOMIC DNA]</scope>
    <source>
        <strain evidence="3">cv. AL8/78</strain>
    </source>
</reference>
<evidence type="ECO:0000256" key="1">
    <source>
        <dbReference type="SAM" id="MobiDB-lite"/>
    </source>
</evidence>
<dbReference type="Proteomes" id="UP000015105">
    <property type="component" value="Chromosome 5D"/>
</dbReference>
<reference evidence="2" key="4">
    <citation type="submission" date="2019-03" db="UniProtKB">
        <authorList>
            <consortium name="EnsemblPlants"/>
        </authorList>
    </citation>
    <scope>IDENTIFICATION</scope>
</reference>